<dbReference type="Gene3D" id="2.40.160.40">
    <property type="entry name" value="monomeric porin ompg"/>
    <property type="match status" value="1"/>
</dbReference>
<dbReference type="Proteomes" id="UP001161422">
    <property type="component" value="Unassembled WGS sequence"/>
</dbReference>
<feature type="chain" id="PRO_5041217573" evidence="2">
    <location>
        <begin position="21"/>
        <end position="222"/>
    </location>
</feature>
<evidence type="ECO:0000313" key="3">
    <source>
        <dbReference type="EMBL" id="GLP95541.1"/>
    </source>
</evidence>
<accession>A0AA37RUP1</accession>
<evidence type="ECO:0000313" key="4">
    <source>
        <dbReference type="Proteomes" id="UP001161422"/>
    </source>
</evidence>
<dbReference type="AlphaFoldDB" id="A0AA37RUP1"/>
<feature type="signal peptide" evidence="2">
    <location>
        <begin position="1"/>
        <end position="20"/>
    </location>
</feature>
<reference evidence="3" key="2">
    <citation type="submission" date="2023-01" db="EMBL/GenBank/DDBJ databases">
        <title>Draft genome sequence of Paraferrimonas sedimenticola strain NBRC 101628.</title>
        <authorList>
            <person name="Sun Q."/>
            <person name="Mori K."/>
        </authorList>
    </citation>
    <scope>NUCLEOTIDE SEQUENCE</scope>
    <source>
        <strain evidence="3">NBRC 101628</strain>
    </source>
</reference>
<dbReference type="EMBL" id="BSNC01000003">
    <property type="protein sequence ID" value="GLP95541.1"/>
    <property type="molecule type" value="Genomic_DNA"/>
</dbReference>
<sequence>MKHLSKLVFLGLFASSAAFAQGDKNFLPAELNIGTSFGNAFAFYETTSEIGYHMFGLGYNFKDILTEGLTIAPTVAHIAGVNGAQNKNRVQLRATYTFLEKAFVRAEYRYTSGDKRVELTEPMSEYRNLNYKFDDQQRARLGIGYDFGRVKLSYDVFAHRQDNDVIAARQNRQEWTSQWIQADLNTGTGLTPFVRFTHTSDAGLAAGNRPDDKALFGLMYWF</sequence>
<protein>
    <submittedName>
        <fullName evidence="3">Uncharacterized protein</fullName>
    </submittedName>
</protein>
<dbReference type="InterPro" id="IPR053713">
    <property type="entry name" value="Bact_OM_Channel_sf"/>
</dbReference>
<dbReference type="RefSeq" id="WP_095505541.1">
    <property type="nucleotide sequence ID" value="NZ_BSNC01000003.1"/>
</dbReference>
<keyword evidence="4" id="KW-1185">Reference proteome</keyword>
<reference evidence="3" key="1">
    <citation type="journal article" date="2014" name="Int. J. Syst. Evol. Microbiol.">
        <title>Complete genome sequence of Corynebacterium casei LMG S-19264T (=DSM 44701T), isolated from a smear-ripened cheese.</title>
        <authorList>
            <consortium name="US DOE Joint Genome Institute (JGI-PGF)"/>
            <person name="Walter F."/>
            <person name="Albersmeier A."/>
            <person name="Kalinowski J."/>
            <person name="Ruckert C."/>
        </authorList>
    </citation>
    <scope>NUCLEOTIDE SEQUENCE</scope>
    <source>
        <strain evidence="3">NBRC 101628</strain>
    </source>
</reference>
<proteinExistence type="predicted"/>
<comment type="caution">
    <text evidence="3">The sequence shown here is derived from an EMBL/GenBank/DDBJ whole genome shotgun (WGS) entry which is preliminary data.</text>
</comment>
<evidence type="ECO:0000256" key="1">
    <source>
        <dbReference type="ARBA" id="ARBA00022729"/>
    </source>
</evidence>
<name>A0AA37RUP1_9GAMM</name>
<evidence type="ECO:0000256" key="2">
    <source>
        <dbReference type="SAM" id="SignalP"/>
    </source>
</evidence>
<organism evidence="3 4">
    <name type="scientific">Paraferrimonas sedimenticola</name>
    <dbReference type="NCBI Taxonomy" id="375674"/>
    <lineage>
        <taxon>Bacteria</taxon>
        <taxon>Pseudomonadati</taxon>
        <taxon>Pseudomonadota</taxon>
        <taxon>Gammaproteobacteria</taxon>
        <taxon>Alteromonadales</taxon>
        <taxon>Ferrimonadaceae</taxon>
        <taxon>Paraferrimonas</taxon>
    </lineage>
</organism>
<keyword evidence="1 2" id="KW-0732">Signal</keyword>
<dbReference type="SUPFAM" id="SSF56935">
    <property type="entry name" value="Porins"/>
    <property type="match status" value="1"/>
</dbReference>
<gene>
    <name evidence="3" type="ORF">GCM10007895_08470</name>
</gene>